<dbReference type="PRINTS" id="PR00740">
    <property type="entry name" value="GLHYDRLASE27"/>
</dbReference>
<evidence type="ECO:0000256" key="5">
    <source>
        <dbReference type="ARBA" id="ARBA00023295"/>
    </source>
</evidence>
<dbReference type="EC" id="3.2.1.22" evidence="3 6"/>
<gene>
    <name evidence="7" type="ORF">GMARGA_LOCUS27740</name>
</gene>
<keyword evidence="4 6" id="KW-0378">Hydrolase</keyword>
<accession>A0ABN7WA47</accession>
<dbReference type="InterPro" id="IPR017853">
    <property type="entry name" value="GH"/>
</dbReference>
<keyword evidence="6" id="KW-1015">Disulfide bond</keyword>
<evidence type="ECO:0000313" key="8">
    <source>
        <dbReference type="Proteomes" id="UP000789901"/>
    </source>
</evidence>
<protein>
    <recommendedName>
        <fullName evidence="3 6">Alpha-galactosidase</fullName>
        <ecNumber evidence="3 6">3.2.1.22</ecNumber>
    </recommendedName>
    <alternativeName>
        <fullName evidence="6">Melibiase</fullName>
    </alternativeName>
</protein>
<organism evidence="7 8">
    <name type="scientific">Gigaspora margarita</name>
    <dbReference type="NCBI Taxonomy" id="4874"/>
    <lineage>
        <taxon>Eukaryota</taxon>
        <taxon>Fungi</taxon>
        <taxon>Fungi incertae sedis</taxon>
        <taxon>Mucoromycota</taxon>
        <taxon>Glomeromycotina</taxon>
        <taxon>Glomeromycetes</taxon>
        <taxon>Diversisporales</taxon>
        <taxon>Gigasporaceae</taxon>
        <taxon>Gigaspora</taxon>
    </lineage>
</organism>
<dbReference type="SUPFAM" id="SSF51445">
    <property type="entry name" value="(Trans)glycosidases"/>
    <property type="match status" value="1"/>
</dbReference>
<feature type="non-terminal residue" evidence="7">
    <location>
        <position position="1"/>
    </location>
</feature>
<dbReference type="PROSITE" id="PS00512">
    <property type="entry name" value="ALPHA_GALACTOSIDASE"/>
    <property type="match status" value="1"/>
</dbReference>
<keyword evidence="5 6" id="KW-0326">Glycosidase</keyword>
<evidence type="ECO:0000256" key="6">
    <source>
        <dbReference type="RuleBase" id="RU361168"/>
    </source>
</evidence>
<dbReference type="PANTHER" id="PTHR11452:SF75">
    <property type="entry name" value="ALPHA-GALACTOSIDASE MEL1"/>
    <property type="match status" value="1"/>
</dbReference>
<name>A0ABN7WA47_GIGMA</name>
<dbReference type="Gene3D" id="3.20.20.70">
    <property type="entry name" value="Aldolase class I"/>
    <property type="match status" value="1"/>
</dbReference>
<evidence type="ECO:0000256" key="3">
    <source>
        <dbReference type="ARBA" id="ARBA00012755"/>
    </source>
</evidence>
<dbReference type="Proteomes" id="UP000789901">
    <property type="component" value="Unassembled WGS sequence"/>
</dbReference>
<comment type="catalytic activity">
    <reaction evidence="1 6">
        <text>Hydrolysis of terminal, non-reducing alpha-D-galactose residues in alpha-D-galactosides, including galactose oligosaccharides, galactomannans and galactolipids.</text>
        <dbReference type="EC" id="3.2.1.22"/>
    </reaction>
</comment>
<dbReference type="InterPro" id="IPR002241">
    <property type="entry name" value="Glyco_hydro_27"/>
</dbReference>
<dbReference type="InterPro" id="IPR000111">
    <property type="entry name" value="Glyco_hydro_27/36_CS"/>
</dbReference>
<evidence type="ECO:0000256" key="4">
    <source>
        <dbReference type="ARBA" id="ARBA00022801"/>
    </source>
</evidence>
<keyword evidence="8" id="KW-1185">Reference proteome</keyword>
<dbReference type="InterPro" id="IPR013785">
    <property type="entry name" value="Aldolase_TIM"/>
</dbReference>
<reference evidence="7 8" key="1">
    <citation type="submission" date="2021-06" db="EMBL/GenBank/DDBJ databases">
        <authorList>
            <person name="Kallberg Y."/>
            <person name="Tangrot J."/>
            <person name="Rosling A."/>
        </authorList>
    </citation>
    <scope>NUCLEOTIDE SEQUENCE [LARGE SCALE GENOMIC DNA]</scope>
    <source>
        <strain evidence="7 8">120-4 pot B 10/14</strain>
    </source>
</reference>
<dbReference type="PANTHER" id="PTHR11452">
    <property type="entry name" value="ALPHA-GALACTOSIDASE/ALPHA-N-ACETYLGALACTOSAMINIDASE"/>
    <property type="match status" value="1"/>
</dbReference>
<comment type="similarity">
    <text evidence="2 6">Belongs to the glycosyl hydrolase 27 family.</text>
</comment>
<dbReference type="CDD" id="cd14792">
    <property type="entry name" value="GH27"/>
    <property type="match status" value="1"/>
</dbReference>
<evidence type="ECO:0000256" key="1">
    <source>
        <dbReference type="ARBA" id="ARBA00001255"/>
    </source>
</evidence>
<sequence>FQCQVNEQLLKDSADAMIELGFYEAGYKYLNLDDCWEGHRDENGYITTDPITFPGGIKALADYAHEKGLLFGIYSDAGRLTCARHKDAQRYAEWGIDFLKYDNCHNDGSPEIQRYVKMRDALNSNITYLMII</sequence>
<dbReference type="EMBL" id="CAJVQB010034384">
    <property type="protein sequence ID" value="CAG8821091.1"/>
    <property type="molecule type" value="Genomic_DNA"/>
</dbReference>
<evidence type="ECO:0000256" key="2">
    <source>
        <dbReference type="ARBA" id="ARBA00009743"/>
    </source>
</evidence>
<comment type="caution">
    <text evidence="7">The sequence shown here is derived from an EMBL/GenBank/DDBJ whole genome shotgun (WGS) entry which is preliminary data.</text>
</comment>
<evidence type="ECO:0000313" key="7">
    <source>
        <dbReference type="EMBL" id="CAG8821091.1"/>
    </source>
</evidence>
<proteinExistence type="inferred from homology"/>
<dbReference type="Pfam" id="PF16499">
    <property type="entry name" value="Melibiase_2"/>
    <property type="match status" value="1"/>
</dbReference>